<dbReference type="Proteomes" id="UP000499080">
    <property type="component" value="Unassembled WGS sequence"/>
</dbReference>
<feature type="compositionally biased region" description="Polar residues" evidence="1">
    <location>
        <begin position="70"/>
        <end position="80"/>
    </location>
</feature>
<dbReference type="EMBL" id="BGPR01001695">
    <property type="protein sequence ID" value="GBM59705.1"/>
    <property type="molecule type" value="Genomic_DNA"/>
</dbReference>
<feature type="region of interest" description="Disordered" evidence="1">
    <location>
        <begin position="57"/>
        <end position="93"/>
    </location>
</feature>
<organism evidence="2 3">
    <name type="scientific">Araneus ventricosus</name>
    <name type="common">Orbweaver spider</name>
    <name type="synonym">Epeira ventricosa</name>
    <dbReference type="NCBI Taxonomy" id="182803"/>
    <lineage>
        <taxon>Eukaryota</taxon>
        <taxon>Metazoa</taxon>
        <taxon>Ecdysozoa</taxon>
        <taxon>Arthropoda</taxon>
        <taxon>Chelicerata</taxon>
        <taxon>Arachnida</taxon>
        <taxon>Araneae</taxon>
        <taxon>Araneomorphae</taxon>
        <taxon>Entelegynae</taxon>
        <taxon>Araneoidea</taxon>
        <taxon>Araneidae</taxon>
        <taxon>Araneus</taxon>
    </lineage>
</organism>
<sequence>MLTIKYYSKLKLYRRGPFHLGAPDVRLVRNRAKGNSQELLLTCRVLRERSLKKTVHWPDAQRRGDGASGPIQTNHKSLTTRVARGLSDRGSEP</sequence>
<reference evidence="2 3" key="1">
    <citation type="journal article" date="2019" name="Sci. Rep.">
        <title>Orb-weaving spider Araneus ventricosus genome elucidates the spidroin gene catalogue.</title>
        <authorList>
            <person name="Kono N."/>
            <person name="Nakamura H."/>
            <person name="Ohtoshi R."/>
            <person name="Moran D.A.P."/>
            <person name="Shinohara A."/>
            <person name="Yoshida Y."/>
            <person name="Fujiwara M."/>
            <person name="Mori M."/>
            <person name="Tomita M."/>
            <person name="Arakawa K."/>
        </authorList>
    </citation>
    <scope>NUCLEOTIDE SEQUENCE [LARGE SCALE GENOMIC DNA]</scope>
</reference>
<evidence type="ECO:0000313" key="2">
    <source>
        <dbReference type="EMBL" id="GBM59705.1"/>
    </source>
</evidence>
<comment type="caution">
    <text evidence="2">The sequence shown here is derived from an EMBL/GenBank/DDBJ whole genome shotgun (WGS) entry which is preliminary data.</text>
</comment>
<proteinExistence type="predicted"/>
<protein>
    <submittedName>
        <fullName evidence="2">Uncharacterized protein</fullName>
    </submittedName>
</protein>
<keyword evidence="3" id="KW-1185">Reference proteome</keyword>
<accession>A0A4Y2H3S1</accession>
<dbReference type="AlphaFoldDB" id="A0A4Y2H3S1"/>
<name>A0A4Y2H3S1_ARAVE</name>
<gene>
    <name evidence="2" type="ORF">AVEN_204725_1</name>
</gene>
<evidence type="ECO:0000256" key="1">
    <source>
        <dbReference type="SAM" id="MobiDB-lite"/>
    </source>
</evidence>
<evidence type="ECO:0000313" key="3">
    <source>
        <dbReference type="Proteomes" id="UP000499080"/>
    </source>
</evidence>